<protein>
    <submittedName>
        <fullName evidence="2">Uncharacterized protein</fullName>
    </submittedName>
</protein>
<feature type="compositionally biased region" description="Polar residues" evidence="1">
    <location>
        <begin position="15"/>
        <end position="31"/>
    </location>
</feature>
<dbReference type="HOGENOM" id="CLU_1475637_0_0_1"/>
<feature type="compositionally biased region" description="Basic residues" evidence="1">
    <location>
        <begin position="32"/>
        <end position="46"/>
    </location>
</feature>
<evidence type="ECO:0000313" key="2">
    <source>
        <dbReference type="EMBL" id="EPS25102.1"/>
    </source>
</evidence>
<dbReference type="Proteomes" id="UP000019376">
    <property type="component" value="Unassembled WGS sequence"/>
</dbReference>
<feature type="compositionally biased region" description="Polar residues" evidence="1">
    <location>
        <begin position="148"/>
        <end position="160"/>
    </location>
</feature>
<feature type="region of interest" description="Disordered" evidence="1">
    <location>
        <begin position="1"/>
        <end position="118"/>
    </location>
</feature>
<feature type="region of interest" description="Disordered" evidence="1">
    <location>
        <begin position="146"/>
        <end position="183"/>
    </location>
</feature>
<evidence type="ECO:0000256" key="1">
    <source>
        <dbReference type="SAM" id="MobiDB-lite"/>
    </source>
</evidence>
<feature type="compositionally biased region" description="Basic residues" evidence="1">
    <location>
        <begin position="65"/>
        <end position="75"/>
    </location>
</feature>
<dbReference type="AlphaFoldDB" id="S8ATF5"/>
<sequence>MSGSQRWRHGGTRGSGDNQIRQWRKWPSQSVRNHRLKNGRNAKKAKGKNDEKEEPGQLGGEFKIQKIKKSKKNRQGGKITPERRKTAVEKSQAPQSNEQDWRTTRGWSEPEQAAPRPLTLDVSSINRHWSVMVPGWECRTYGMRLDGNNDQMEESTSVCWTRSRKASEETDARRGCSRGPFPR</sequence>
<accession>S8ATF5</accession>
<proteinExistence type="predicted"/>
<feature type="compositionally biased region" description="Basic residues" evidence="1">
    <location>
        <begin position="1"/>
        <end position="11"/>
    </location>
</feature>
<feature type="compositionally biased region" description="Basic and acidic residues" evidence="1">
    <location>
        <begin position="165"/>
        <end position="174"/>
    </location>
</feature>
<organism evidence="2 3">
    <name type="scientific">Penicillium oxalicum (strain 114-2 / CGMCC 5302)</name>
    <name type="common">Penicillium decumbens</name>
    <dbReference type="NCBI Taxonomy" id="933388"/>
    <lineage>
        <taxon>Eukaryota</taxon>
        <taxon>Fungi</taxon>
        <taxon>Dikarya</taxon>
        <taxon>Ascomycota</taxon>
        <taxon>Pezizomycotina</taxon>
        <taxon>Eurotiomycetes</taxon>
        <taxon>Eurotiomycetidae</taxon>
        <taxon>Eurotiales</taxon>
        <taxon>Aspergillaceae</taxon>
        <taxon>Penicillium</taxon>
    </lineage>
</organism>
<evidence type="ECO:0000313" key="3">
    <source>
        <dbReference type="Proteomes" id="UP000019376"/>
    </source>
</evidence>
<dbReference type="EMBL" id="KB644408">
    <property type="protein sequence ID" value="EPS25102.1"/>
    <property type="molecule type" value="Genomic_DNA"/>
</dbReference>
<reference evidence="2 3" key="1">
    <citation type="journal article" date="2013" name="PLoS ONE">
        <title>Genomic and secretomic analyses reveal unique features of the lignocellulolytic enzyme system of Penicillium decumbens.</title>
        <authorList>
            <person name="Liu G."/>
            <person name="Zhang L."/>
            <person name="Wei X."/>
            <person name="Zou G."/>
            <person name="Qin Y."/>
            <person name="Ma L."/>
            <person name="Li J."/>
            <person name="Zheng H."/>
            <person name="Wang S."/>
            <person name="Wang C."/>
            <person name="Xun L."/>
            <person name="Zhao G.-P."/>
            <person name="Zhou Z."/>
            <person name="Qu Y."/>
        </authorList>
    </citation>
    <scope>NUCLEOTIDE SEQUENCE [LARGE SCALE GENOMIC DNA]</scope>
    <source>
        <strain evidence="3">114-2 / CGMCC 5302</strain>
    </source>
</reference>
<name>S8ATF5_PENO1</name>
<keyword evidence="3" id="KW-1185">Reference proteome</keyword>
<gene>
    <name evidence="2" type="ORF">PDE_00033</name>
</gene>